<sequence>MAGAAPLERIRNTAKALESSDRTLMADLHNCVVMMKLVAEDLERENRSEEVEKLGIATLELISVADHLGHHTKALESISSSYNISEGTTDFKKLLKKQAANFEKQAPSEPENHVYYKQFKEAVWNVHHAGEPMPGQECEDIVMTTSQFGIVNTTCPLSGKPVTELKEPVRSADCRHVYEREAVTAYIKRFSRRQPCKCAAAGCPRILVGSSMLCDPSLLMEIQELRVRGQVSSQAHMVADCTELDEDEA</sequence>
<reference evidence="2" key="1">
    <citation type="journal article" date="2024" name="Proc. Natl. Acad. Sci. U.S.A.">
        <title>Extraordinary preservation of gene collinearity over three hundred million years revealed in homosporous lycophytes.</title>
        <authorList>
            <person name="Li C."/>
            <person name="Wickell D."/>
            <person name="Kuo L.Y."/>
            <person name="Chen X."/>
            <person name="Nie B."/>
            <person name="Liao X."/>
            <person name="Peng D."/>
            <person name="Ji J."/>
            <person name="Jenkins J."/>
            <person name="Williams M."/>
            <person name="Shu S."/>
            <person name="Plott C."/>
            <person name="Barry K."/>
            <person name="Rajasekar S."/>
            <person name="Grimwood J."/>
            <person name="Han X."/>
            <person name="Sun S."/>
            <person name="Hou Z."/>
            <person name="He W."/>
            <person name="Dai G."/>
            <person name="Sun C."/>
            <person name="Schmutz J."/>
            <person name="Leebens-Mack J.H."/>
            <person name="Li F.W."/>
            <person name="Wang L."/>
        </authorList>
    </citation>
    <scope>NUCLEOTIDE SEQUENCE [LARGE SCALE GENOMIC DNA]</scope>
    <source>
        <strain evidence="2">cv. PW_Plant_1</strain>
    </source>
</reference>
<comment type="caution">
    <text evidence="1">The sequence shown here is derived from an EMBL/GenBank/DDBJ whole genome shotgun (WGS) entry which is preliminary data.</text>
</comment>
<proteinExistence type="predicted"/>
<keyword evidence="2" id="KW-1185">Reference proteome</keyword>
<organism evidence="1 2">
    <name type="scientific">Diphasiastrum complanatum</name>
    <name type="common">Issler's clubmoss</name>
    <name type="synonym">Lycopodium complanatum</name>
    <dbReference type="NCBI Taxonomy" id="34168"/>
    <lineage>
        <taxon>Eukaryota</taxon>
        <taxon>Viridiplantae</taxon>
        <taxon>Streptophyta</taxon>
        <taxon>Embryophyta</taxon>
        <taxon>Tracheophyta</taxon>
        <taxon>Lycopodiopsida</taxon>
        <taxon>Lycopodiales</taxon>
        <taxon>Lycopodiaceae</taxon>
        <taxon>Lycopodioideae</taxon>
        <taxon>Diphasiastrum</taxon>
    </lineage>
</organism>
<protein>
    <submittedName>
        <fullName evidence="1">Uncharacterized protein</fullName>
    </submittedName>
</protein>
<name>A0ACC2BBA1_DIPCM</name>
<accession>A0ACC2BBA1</accession>
<dbReference type="EMBL" id="CM055107">
    <property type="protein sequence ID" value="KAJ7527016.1"/>
    <property type="molecule type" value="Genomic_DNA"/>
</dbReference>
<gene>
    <name evidence="1" type="ORF">O6H91_16G032400</name>
</gene>
<evidence type="ECO:0000313" key="1">
    <source>
        <dbReference type="EMBL" id="KAJ7527016.1"/>
    </source>
</evidence>
<dbReference type="Proteomes" id="UP001162992">
    <property type="component" value="Chromosome 16"/>
</dbReference>
<evidence type="ECO:0000313" key="2">
    <source>
        <dbReference type="Proteomes" id="UP001162992"/>
    </source>
</evidence>